<accession>A0A699VAL4</accession>
<gene>
    <name evidence="1" type="ORF">Tci_903629</name>
</gene>
<evidence type="ECO:0000313" key="1">
    <source>
        <dbReference type="EMBL" id="GFD31660.1"/>
    </source>
</evidence>
<comment type="caution">
    <text evidence="1">The sequence shown here is derived from an EMBL/GenBank/DDBJ whole genome shotgun (WGS) entry which is preliminary data.</text>
</comment>
<proteinExistence type="predicted"/>
<organism evidence="1">
    <name type="scientific">Tanacetum cinerariifolium</name>
    <name type="common">Dalmatian daisy</name>
    <name type="synonym">Chrysanthemum cinerariifolium</name>
    <dbReference type="NCBI Taxonomy" id="118510"/>
    <lineage>
        <taxon>Eukaryota</taxon>
        <taxon>Viridiplantae</taxon>
        <taxon>Streptophyta</taxon>
        <taxon>Embryophyta</taxon>
        <taxon>Tracheophyta</taxon>
        <taxon>Spermatophyta</taxon>
        <taxon>Magnoliopsida</taxon>
        <taxon>eudicotyledons</taxon>
        <taxon>Gunneridae</taxon>
        <taxon>Pentapetalae</taxon>
        <taxon>asterids</taxon>
        <taxon>campanulids</taxon>
        <taxon>Asterales</taxon>
        <taxon>Asteraceae</taxon>
        <taxon>Asteroideae</taxon>
        <taxon>Anthemideae</taxon>
        <taxon>Anthemidinae</taxon>
        <taxon>Tanacetum</taxon>
    </lineage>
</organism>
<reference evidence="1" key="1">
    <citation type="journal article" date="2019" name="Sci. Rep.">
        <title>Draft genome of Tanacetum cinerariifolium, the natural source of mosquito coil.</title>
        <authorList>
            <person name="Yamashiro T."/>
            <person name="Shiraishi A."/>
            <person name="Satake H."/>
            <person name="Nakayama K."/>
        </authorList>
    </citation>
    <scope>NUCLEOTIDE SEQUENCE</scope>
</reference>
<sequence length="128" mass="13591">MGERLFTGLSQPGAPPQRRCLSMLSAGRWSPESWRNFPARQCGAGLWPAARRLGDDEQGDLSAVEVPGQGACLDGLVQTTADDVGEPVIDFHQTGADRLTVFGAFGGEIAEQTAFVHGAFKGAFVEVD</sequence>
<protein>
    <submittedName>
        <fullName evidence="1">Uncharacterized protein</fullName>
    </submittedName>
</protein>
<dbReference type="EMBL" id="BKCJ011416251">
    <property type="protein sequence ID" value="GFD31660.1"/>
    <property type="molecule type" value="Genomic_DNA"/>
</dbReference>
<feature type="non-terminal residue" evidence="1">
    <location>
        <position position="128"/>
    </location>
</feature>
<name>A0A699VAL4_TANCI</name>
<dbReference type="AlphaFoldDB" id="A0A699VAL4"/>